<dbReference type="EMBL" id="JENY01000024">
    <property type="protein sequence ID" value="EXL03738.1"/>
    <property type="molecule type" value="Genomic_DNA"/>
</dbReference>
<accession>A0A011UCR3</accession>
<dbReference type="STRING" id="69279.BG36_11560"/>
<dbReference type="HOGENOM" id="CLU_415524_0_0_5"/>
<dbReference type="PATRIC" id="fig|69279.3.peg.3406"/>
<gene>
    <name evidence="2" type="ORF">BG36_11560</name>
</gene>
<protein>
    <recommendedName>
        <fullName evidence="4">Autotransporter-associated beta strand protein</fullName>
    </recommendedName>
</protein>
<organism evidence="2 3">
    <name type="scientific">Aquamicrobium defluvii</name>
    <dbReference type="NCBI Taxonomy" id="69279"/>
    <lineage>
        <taxon>Bacteria</taxon>
        <taxon>Pseudomonadati</taxon>
        <taxon>Pseudomonadota</taxon>
        <taxon>Alphaproteobacteria</taxon>
        <taxon>Hyphomicrobiales</taxon>
        <taxon>Phyllobacteriaceae</taxon>
        <taxon>Aquamicrobium</taxon>
    </lineage>
</organism>
<dbReference type="Proteomes" id="UP000019849">
    <property type="component" value="Unassembled WGS sequence"/>
</dbReference>
<keyword evidence="1" id="KW-0732">Signal</keyword>
<dbReference type="NCBIfam" id="TIGR02601">
    <property type="entry name" value="autotrns_rpt"/>
    <property type="match status" value="1"/>
</dbReference>
<proteinExistence type="predicted"/>
<name>A0A011UCR3_9HYPH</name>
<dbReference type="AlphaFoldDB" id="A0A011UCR3"/>
<evidence type="ECO:0008006" key="4">
    <source>
        <dbReference type="Google" id="ProtNLM"/>
    </source>
</evidence>
<evidence type="ECO:0000313" key="2">
    <source>
        <dbReference type="EMBL" id="EXL03738.1"/>
    </source>
</evidence>
<dbReference type="InterPro" id="IPR013425">
    <property type="entry name" value="Autotrns_rpt"/>
</dbReference>
<sequence length="678" mass="72012">MIVLEALVVKGAAGRGIGQDRRHRPLVCPIVGAKRMACRLTPMLGCGVSGLILAALPFPAAADQVPPVGIPLQHVASDDDETDFDALGIMIGVNGARPRLYQFDTGSDMFIGQFDETISGVQPVSGSKPDLYGYGDGTYGYWMQEIQFGTMAYYHPDDQSEPVATLPGKHIAGRIIDWVYNKKHDSFKDLNTSSKPVGNHDGVAYYADLDVRARIKKGDPSDHPPFYGTFGAGDYSQDKTYMASPGTQTKSGYVVAANANMGDSKTPGCAPCLSLHLTPQVRAQFTAVMPWGKLDYDDSLRQFPSSGANASNMHDGDYSYTISVPVGKKKRAVDFRGPILFDTGTAEFILVDADGMLSKFRSKGYKLAEYDQDSVDIKFYGFGDKLNDLEYDDVIIGRLADEDSGNTVTIGLPFFQSNSVMYDLEKKVSAYSPYFVTTSDFSTDGTANIPHLSKVNEDIGSFGWVGLAGTLSGKGDFTIEKDANVRMTGANTYTGATHIADGAYLHLAGPGSIEHSARILNEGTFYVDHKGSHLTAWGVDKSFEDAVLRDISGGGDIVLGANRLIVTAATGSISGSITDYDDNNKNLGGGLVLAGGKLTIAGDNDYSGLTEVASGAEMHVTGQLTGDVSVYGKLIVDGQVFGTVKVNNDGTLSGTGTVGGVNVLPGGTAARMKTTAVD</sequence>
<evidence type="ECO:0000256" key="1">
    <source>
        <dbReference type="ARBA" id="ARBA00022729"/>
    </source>
</evidence>
<evidence type="ECO:0000313" key="3">
    <source>
        <dbReference type="Proteomes" id="UP000019849"/>
    </source>
</evidence>
<dbReference type="eggNOG" id="COG4625">
    <property type="taxonomic scope" value="Bacteria"/>
</dbReference>
<reference evidence="2 3" key="1">
    <citation type="submission" date="2014-02" db="EMBL/GenBank/DDBJ databases">
        <title>Aquamicrobium defluvii Genome sequencing.</title>
        <authorList>
            <person name="Wang X."/>
        </authorList>
    </citation>
    <scope>NUCLEOTIDE SEQUENCE [LARGE SCALE GENOMIC DNA]</scope>
    <source>
        <strain evidence="2 3">W13Z1</strain>
    </source>
</reference>
<comment type="caution">
    <text evidence="2">The sequence shown here is derived from an EMBL/GenBank/DDBJ whole genome shotgun (WGS) entry which is preliminary data.</text>
</comment>